<evidence type="ECO:0000313" key="4">
    <source>
        <dbReference type="EMBL" id="KAJ0216381.1"/>
    </source>
</evidence>
<dbReference type="Proteomes" id="UP000235145">
    <property type="component" value="Unassembled WGS sequence"/>
</dbReference>
<comment type="caution">
    <text evidence="4">The sequence shown here is derived from an EMBL/GenBank/DDBJ whole genome shotgun (WGS) entry which is preliminary data.</text>
</comment>
<keyword evidence="2" id="KW-0677">Repeat</keyword>
<feature type="repeat" description="PPR" evidence="3">
    <location>
        <begin position="115"/>
        <end position="150"/>
    </location>
</feature>
<evidence type="ECO:0000256" key="3">
    <source>
        <dbReference type="PROSITE-ProRule" id="PRU00708"/>
    </source>
</evidence>
<dbReference type="NCBIfam" id="TIGR00756">
    <property type="entry name" value="PPR"/>
    <property type="match status" value="3"/>
</dbReference>
<accession>A0A9R1XKD8</accession>
<comment type="similarity">
    <text evidence="1">Belongs to the PPR family. P subfamily.</text>
</comment>
<reference evidence="4 5" key="1">
    <citation type="journal article" date="2017" name="Nat. Commun.">
        <title>Genome assembly with in vitro proximity ligation data and whole-genome triplication in lettuce.</title>
        <authorList>
            <person name="Reyes-Chin-Wo S."/>
            <person name="Wang Z."/>
            <person name="Yang X."/>
            <person name="Kozik A."/>
            <person name="Arikit S."/>
            <person name="Song C."/>
            <person name="Xia L."/>
            <person name="Froenicke L."/>
            <person name="Lavelle D.O."/>
            <person name="Truco M.J."/>
            <person name="Xia R."/>
            <person name="Zhu S."/>
            <person name="Xu C."/>
            <person name="Xu H."/>
            <person name="Xu X."/>
            <person name="Cox K."/>
            <person name="Korf I."/>
            <person name="Meyers B.C."/>
            <person name="Michelmore R.W."/>
        </authorList>
    </citation>
    <scope>NUCLEOTIDE SEQUENCE [LARGE SCALE GENOMIC DNA]</scope>
    <source>
        <strain evidence="5">cv. Salinas</strain>
        <tissue evidence="4">Seedlings</tissue>
    </source>
</reference>
<organism evidence="4 5">
    <name type="scientific">Lactuca sativa</name>
    <name type="common">Garden lettuce</name>
    <dbReference type="NCBI Taxonomy" id="4236"/>
    <lineage>
        <taxon>Eukaryota</taxon>
        <taxon>Viridiplantae</taxon>
        <taxon>Streptophyta</taxon>
        <taxon>Embryophyta</taxon>
        <taxon>Tracheophyta</taxon>
        <taxon>Spermatophyta</taxon>
        <taxon>Magnoliopsida</taxon>
        <taxon>eudicotyledons</taxon>
        <taxon>Gunneridae</taxon>
        <taxon>Pentapetalae</taxon>
        <taxon>asterids</taxon>
        <taxon>campanulids</taxon>
        <taxon>Asterales</taxon>
        <taxon>Asteraceae</taxon>
        <taxon>Cichorioideae</taxon>
        <taxon>Cichorieae</taxon>
        <taxon>Lactucinae</taxon>
        <taxon>Lactuca</taxon>
    </lineage>
</organism>
<sequence length="154" mass="17473">MNALRVPVDVYTISIAIKCCCQMYHTNEGFAVLGYGFKRAVLPNVYTFNTLLNGLILEDRVPNAEMLFKKLIKEELCEPNTIMYNAMIKGLSKYDNNDTAIALLKRMDEKGCKPDVFTYSTIIDSLCKDKMVDDALNLFKEMVFHKGILPDVVT</sequence>
<keyword evidence="5" id="KW-1185">Reference proteome</keyword>
<dbReference type="InterPro" id="IPR002885">
    <property type="entry name" value="PPR_rpt"/>
</dbReference>
<evidence type="ECO:0008006" key="6">
    <source>
        <dbReference type="Google" id="ProtNLM"/>
    </source>
</evidence>
<protein>
    <recommendedName>
        <fullName evidence="6">Pentacotripeptide-repeat region of PRORP domain-containing protein</fullName>
    </recommendedName>
</protein>
<dbReference type="EMBL" id="NBSK02000003">
    <property type="protein sequence ID" value="KAJ0216381.1"/>
    <property type="molecule type" value="Genomic_DNA"/>
</dbReference>
<proteinExistence type="inferred from homology"/>
<dbReference type="PANTHER" id="PTHR47941">
    <property type="entry name" value="PENTATRICOPEPTIDE REPEAT-CONTAINING PROTEIN 3, MITOCHONDRIAL"/>
    <property type="match status" value="1"/>
</dbReference>
<dbReference type="PROSITE" id="PS51375">
    <property type="entry name" value="PPR"/>
    <property type="match status" value="2"/>
</dbReference>
<dbReference type="InterPro" id="IPR011990">
    <property type="entry name" value="TPR-like_helical_dom_sf"/>
</dbReference>
<dbReference type="AlphaFoldDB" id="A0A9R1XKD8"/>
<gene>
    <name evidence="4" type="ORF">LSAT_V11C300146250</name>
</gene>
<dbReference type="Pfam" id="PF13041">
    <property type="entry name" value="PPR_2"/>
    <property type="match status" value="1"/>
</dbReference>
<evidence type="ECO:0000256" key="2">
    <source>
        <dbReference type="ARBA" id="ARBA00022737"/>
    </source>
</evidence>
<evidence type="ECO:0000313" key="5">
    <source>
        <dbReference type="Proteomes" id="UP000235145"/>
    </source>
</evidence>
<feature type="repeat" description="PPR" evidence="3">
    <location>
        <begin position="80"/>
        <end position="114"/>
    </location>
</feature>
<evidence type="ECO:0000256" key="1">
    <source>
        <dbReference type="ARBA" id="ARBA00007626"/>
    </source>
</evidence>
<name>A0A9R1XKD8_LACSA</name>
<dbReference type="Pfam" id="PF01535">
    <property type="entry name" value="PPR"/>
    <property type="match status" value="1"/>
</dbReference>
<dbReference type="Gene3D" id="1.25.40.10">
    <property type="entry name" value="Tetratricopeptide repeat domain"/>
    <property type="match status" value="2"/>
</dbReference>